<dbReference type="GO" id="GO:0006526">
    <property type="term" value="P:L-arginine biosynthetic process"/>
    <property type="evidence" value="ECO:0007669"/>
    <property type="project" value="UniProtKB-UniRule"/>
</dbReference>
<dbReference type="Gene3D" id="3.50.30.20">
    <property type="entry name" value="Carbamoyl-phosphate synthase small subunit, N-terminal domain"/>
    <property type="match status" value="1"/>
</dbReference>
<name>A0A9D9N1M2_9SPIR</name>
<gene>
    <name evidence="11" type="primary">carA</name>
    <name evidence="13" type="ORF">IAA81_02125</name>
</gene>
<evidence type="ECO:0000256" key="3">
    <source>
        <dbReference type="ARBA" id="ARBA00007800"/>
    </source>
</evidence>
<feature type="active site" evidence="11">
    <location>
        <position position="335"/>
    </location>
</feature>
<dbReference type="SMART" id="SM01097">
    <property type="entry name" value="CPSase_sm_chain"/>
    <property type="match status" value="1"/>
</dbReference>
<dbReference type="PRINTS" id="PR00099">
    <property type="entry name" value="CPSGATASE"/>
</dbReference>
<dbReference type="GO" id="GO:0006207">
    <property type="term" value="P:'de novo' pyrimidine nucleobase biosynthetic process"/>
    <property type="evidence" value="ECO:0007669"/>
    <property type="project" value="InterPro"/>
</dbReference>
<feature type="binding site" evidence="11">
    <location>
        <position position="222"/>
    </location>
    <ligand>
        <name>L-glutamine</name>
        <dbReference type="ChEBI" id="CHEBI:58359"/>
    </ligand>
</feature>
<keyword evidence="6 11" id="KW-0067">ATP-binding</keyword>
<reference evidence="13" key="2">
    <citation type="journal article" date="2021" name="PeerJ">
        <title>Extensive microbial diversity within the chicken gut microbiome revealed by metagenomics and culture.</title>
        <authorList>
            <person name="Gilroy R."/>
            <person name="Ravi A."/>
            <person name="Getino M."/>
            <person name="Pursley I."/>
            <person name="Horton D.L."/>
            <person name="Alikhan N.F."/>
            <person name="Baker D."/>
            <person name="Gharbi K."/>
            <person name="Hall N."/>
            <person name="Watson M."/>
            <person name="Adriaenssens E.M."/>
            <person name="Foster-Nyarko E."/>
            <person name="Jarju S."/>
            <person name="Secka A."/>
            <person name="Antonio M."/>
            <person name="Oren A."/>
            <person name="Chaudhuri R.R."/>
            <person name="La Ragione R."/>
            <person name="Hildebrand F."/>
            <person name="Pallen M.J."/>
        </authorList>
    </citation>
    <scope>NUCLEOTIDE SEQUENCE</scope>
    <source>
        <strain evidence="13">10532</strain>
    </source>
</reference>
<dbReference type="GO" id="GO:0004088">
    <property type="term" value="F:carbamoyl-phosphate synthase (glutamine-hydrolyzing) activity"/>
    <property type="evidence" value="ECO:0007669"/>
    <property type="project" value="UniProtKB-UniRule"/>
</dbReference>
<dbReference type="NCBIfam" id="NF009475">
    <property type="entry name" value="PRK12838.1"/>
    <property type="match status" value="1"/>
</dbReference>
<dbReference type="FunFam" id="3.50.30.20:FF:000001">
    <property type="entry name" value="Carbamoyl-phosphate synthase small chain"/>
    <property type="match status" value="1"/>
</dbReference>
<dbReference type="EC" id="6.3.5.5" evidence="11"/>
<dbReference type="PROSITE" id="PS51273">
    <property type="entry name" value="GATASE_TYPE_1"/>
    <property type="match status" value="1"/>
</dbReference>
<dbReference type="InterPro" id="IPR035686">
    <property type="entry name" value="CPSase_GATase1"/>
</dbReference>
<feature type="binding site" evidence="11">
    <location>
        <position position="220"/>
    </location>
    <ligand>
        <name>L-glutamine</name>
        <dbReference type="ChEBI" id="CHEBI:58359"/>
    </ligand>
</feature>
<comment type="function">
    <text evidence="11">Small subunit of the glutamine-dependent carbamoyl phosphate synthetase (CPSase). CPSase catalyzes the formation of carbamoyl phosphate from the ammonia moiety of glutamine, carbonate, and phosphate donated by ATP, constituting the first step of 2 biosynthetic pathways, one leading to arginine and/or urea and the other to pyrimidine nucleotides. The small subunit (glutamine amidotransferase) binds and cleaves glutamine to supply the large subunit with the substrate ammonia.</text>
</comment>
<feature type="binding site" evidence="11">
    <location>
        <position position="290"/>
    </location>
    <ligand>
        <name>L-glutamine</name>
        <dbReference type="ChEBI" id="CHEBI:58359"/>
    </ligand>
</feature>
<dbReference type="SUPFAM" id="SSF52021">
    <property type="entry name" value="Carbamoyl phosphate synthetase, small subunit N-terminal domain"/>
    <property type="match status" value="1"/>
</dbReference>
<keyword evidence="8 11" id="KW-0665">Pyrimidine biosynthesis</keyword>
<comment type="subunit">
    <text evidence="11">Composed of two chains; the small (or glutamine) chain promotes the hydrolysis of glutamine to ammonia, which is used by the large (or ammonia) chain to synthesize carbamoyl phosphate. Tetramer of heterodimers (alpha,beta)4.</text>
</comment>
<dbReference type="SUPFAM" id="SSF52317">
    <property type="entry name" value="Class I glutamine amidotransferase-like"/>
    <property type="match status" value="1"/>
</dbReference>
<evidence type="ECO:0000259" key="12">
    <source>
        <dbReference type="SMART" id="SM01097"/>
    </source>
</evidence>
<comment type="catalytic activity">
    <reaction evidence="9 11">
        <text>hydrogencarbonate + L-glutamine + 2 ATP + H2O = carbamoyl phosphate + L-glutamate + 2 ADP + phosphate + 2 H(+)</text>
        <dbReference type="Rhea" id="RHEA:18633"/>
        <dbReference type="ChEBI" id="CHEBI:15377"/>
        <dbReference type="ChEBI" id="CHEBI:15378"/>
        <dbReference type="ChEBI" id="CHEBI:17544"/>
        <dbReference type="ChEBI" id="CHEBI:29985"/>
        <dbReference type="ChEBI" id="CHEBI:30616"/>
        <dbReference type="ChEBI" id="CHEBI:43474"/>
        <dbReference type="ChEBI" id="CHEBI:58228"/>
        <dbReference type="ChEBI" id="CHEBI:58359"/>
        <dbReference type="ChEBI" id="CHEBI:456216"/>
        <dbReference type="EC" id="6.3.5.5"/>
    </reaction>
</comment>
<comment type="catalytic activity">
    <reaction evidence="10 11">
        <text>L-glutamine + H2O = L-glutamate + NH4(+)</text>
        <dbReference type="Rhea" id="RHEA:15889"/>
        <dbReference type="ChEBI" id="CHEBI:15377"/>
        <dbReference type="ChEBI" id="CHEBI:28938"/>
        <dbReference type="ChEBI" id="CHEBI:29985"/>
        <dbReference type="ChEBI" id="CHEBI:58359"/>
    </reaction>
</comment>
<feature type="active site" evidence="11">
    <location>
        <position position="333"/>
    </location>
</feature>
<dbReference type="InterPro" id="IPR029062">
    <property type="entry name" value="Class_I_gatase-like"/>
</dbReference>
<feature type="active site" description="Nucleophile" evidence="11">
    <location>
        <position position="248"/>
    </location>
</feature>
<feature type="binding site" evidence="11">
    <location>
        <position position="47"/>
    </location>
    <ligand>
        <name>L-glutamine</name>
        <dbReference type="ChEBI" id="CHEBI:58359"/>
    </ligand>
</feature>
<keyword evidence="11" id="KW-0055">Arginine biosynthesis</keyword>
<comment type="pathway">
    <text evidence="1 11">Pyrimidine metabolism; UMP biosynthesis via de novo pathway; (S)-dihydroorotate from bicarbonate: step 1/3.</text>
</comment>
<organism evidence="13 14">
    <name type="scientific">Candidatus Gallitreponema excrementavium</name>
    <dbReference type="NCBI Taxonomy" id="2840840"/>
    <lineage>
        <taxon>Bacteria</taxon>
        <taxon>Pseudomonadati</taxon>
        <taxon>Spirochaetota</taxon>
        <taxon>Spirochaetia</taxon>
        <taxon>Spirochaetales</taxon>
        <taxon>Candidatus Gallitreponema</taxon>
    </lineage>
</organism>
<feature type="binding site" evidence="11">
    <location>
        <position position="249"/>
    </location>
    <ligand>
        <name>L-glutamine</name>
        <dbReference type="ChEBI" id="CHEBI:58359"/>
    </ligand>
</feature>
<evidence type="ECO:0000313" key="13">
    <source>
        <dbReference type="EMBL" id="MBO8457009.1"/>
    </source>
</evidence>
<dbReference type="Pfam" id="PF00988">
    <property type="entry name" value="CPSase_sm_chain"/>
    <property type="match status" value="1"/>
</dbReference>
<evidence type="ECO:0000256" key="4">
    <source>
        <dbReference type="ARBA" id="ARBA00022598"/>
    </source>
</evidence>
<comment type="pathway">
    <text evidence="2 11">Amino-acid biosynthesis; L-arginine biosynthesis; carbamoyl phosphate from bicarbonate: step 1/1.</text>
</comment>
<dbReference type="AlphaFoldDB" id="A0A9D9N1M2"/>
<proteinExistence type="inferred from homology"/>
<evidence type="ECO:0000256" key="6">
    <source>
        <dbReference type="ARBA" id="ARBA00022840"/>
    </source>
</evidence>
<dbReference type="PANTHER" id="PTHR43418">
    <property type="entry name" value="MULTIFUNCTIONAL TRYPTOPHAN BIOSYNTHESIS PROTEIN-RELATED"/>
    <property type="match status" value="1"/>
</dbReference>
<keyword evidence="4 11" id="KW-0436">Ligase</keyword>
<dbReference type="InterPro" id="IPR002474">
    <property type="entry name" value="CarbamoylP_synth_ssu_N"/>
</dbReference>
<dbReference type="GO" id="GO:0044205">
    <property type="term" value="P:'de novo' UMP biosynthetic process"/>
    <property type="evidence" value="ECO:0007669"/>
    <property type="project" value="UniProtKB-UniRule"/>
</dbReference>
<dbReference type="Pfam" id="PF00117">
    <property type="entry name" value="GATase"/>
    <property type="match status" value="1"/>
</dbReference>
<comment type="similarity">
    <text evidence="3 11">Belongs to the CarA family.</text>
</comment>
<evidence type="ECO:0000256" key="2">
    <source>
        <dbReference type="ARBA" id="ARBA00005077"/>
    </source>
</evidence>
<dbReference type="GO" id="GO:0006541">
    <property type="term" value="P:glutamine metabolic process"/>
    <property type="evidence" value="ECO:0007669"/>
    <property type="project" value="InterPro"/>
</dbReference>
<dbReference type="InterPro" id="IPR050472">
    <property type="entry name" value="Anth_synth/Amidotransfase"/>
</dbReference>
<evidence type="ECO:0000256" key="11">
    <source>
        <dbReference type="HAMAP-Rule" id="MF_01209"/>
    </source>
</evidence>
<dbReference type="CDD" id="cd01744">
    <property type="entry name" value="GATase1_CPSase"/>
    <property type="match status" value="1"/>
</dbReference>
<keyword evidence="7 11" id="KW-0315">Glutamine amidotransferase</keyword>
<dbReference type="InterPro" id="IPR036480">
    <property type="entry name" value="CarbP_synth_ssu_N_sf"/>
</dbReference>
<feature type="binding site" evidence="11">
    <location>
        <position position="293"/>
    </location>
    <ligand>
        <name>L-glutamine</name>
        <dbReference type="ChEBI" id="CHEBI:58359"/>
    </ligand>
</feature>
<keyword evidence="5 11" id="KW-0547">Nucleotide-binding</keyword>
<dbReference type="PANTHER" id="PTHR43418:SF7">
    <property type="entry name" value="CARBAMOYL-PHOSPHATE SYNTHASE SMALL CHAIN"/>
    <property type="match status" value="1"/>
</dbReference>
<dbReference type="Gene3D" id="3.40.50.880">
    <property type="match status" value="1"/>
</dbReference>
<feature type="region of interest" description="CPSase" evidence="11">
    <location>
        <begin position="1"/>
        <end position="171"/>
    </location>
</feature>
<dbReference type="Proteomes" id="UP000823638">
    <property type="component" value="Unassembled WGS sequence"/>
</dbReference>
<dbReference type="HAMAP" id="MF_01209">
    <property type="entry name" value="CPSase_S_chain"/>
    <property type="match status" value="1"/>
</dbReference>
<dbReference type="GO" id="GO:0005524">
    <property type="term" value="F:ATP binding"/>
    <property type="evidence" value="ECO:0007669"/>
    <property type="project" value="UniProtKB-UniRule"/>
</dbReference>
<feature type="binding site" evidence="11">
    <location>
        <position position="252"/>
    </location>
    <ligand>
        <name>L-glutamine</name>
        <dbReference type="ChEBI" id="CHEBI:58359"/>
    </ligand>
</feature>
<evidence type="ECO:0000256" key="1">
    <source>
        <dbReference type="ARBA" id="ARBA00004812"/>
    </source>
</evidence>
<dbReference type="InterPro" id="IPR006274">
    <property type="entry name" value="CarbamoylP_synth_ssu"/>
</dbReference>
<evidence type="ECO:0000256" key="7">
    <source>
        <dbReference type="ARBA" id="ARBA00022962"/>
    </source>
</evidence>
<evidence type="ECO:0000313" key="14">
    <source>
        <dbReference type="Proteomes" id="UP000823638"/>
    </source>
</evidence>
<protein>
    <recommendedName>
        <fullName evidence="11">Carbamoyl phosphate synthase small chain</fullName>
        <ecNumber evidence="11">6.3.5.5</ecNumber>
    </recommendedName>
    <alternativeName>
        <fullName evidence="11">Carbamoyl phosphate synthetase glutamine chain</fullName>
    </alternativeName>
</protein>
<feature type="binding site" evidence="11">
    <location>
        <position position="292"/>
    </location>
    <ligand>
        <name>L-glutamine</name>
        <dbReference type="ChEBI" id="CHEBI:58359"/>
    </ligand>
</feature>
<dbReference type="PRINTS" id="PR00097">
    <property type="entry name" value="ANTSNTHASEII"/>
</dbReference>
<comment type="caution">
    <text evidence="13">The sequence shown here is derived from an EMBL/GenBank/DDBJ whole genome shotgun (WGS) entry which is preliminary data.</text>
</comment>
<sequence>MDKTAYLVLENGAIFKGKRFGSEKNVIAEIVFTTGMTGYLETLTDKSYAGQIIVQTFPLIGNYGVIPEDFESSLISAKGYVVKHPCREPSNFRSKGILEDFLKENDIPGIYDIDTRALVKILREKGVMNGLITDSIQDIPFHEIKKYVIKDIVPEVSSKEVKILEPSRVERNVVLMDFGLKDNIARELVKRNCKVTIVPWNTSPGEIKKINPDGIMLSNGPGDPSENTLIIENLKEITRFGIPVFGICLGHQLLSLAMGYKTFKLKYGHRGGNQPVKNLETGRVYISSQNHGYAVDNDSIDTDTGTPLFINVNDGTCEGIQYKKIKAFSVQFHPEAAGGPKDTAFLFDKFIDLMEGKDKGAKNAAE</sequence>
<reference evidence="13" key="1">
    <citation type="submission" date="2020-10" db="EMBL/GenBank/DDBJ databases">
        <authorList>
            <person name="Gilroy R."/>
        </authorList>
    </citation>
    <scope>NUCLEOTIDE SEQUENCE</scope>
    <source>
        <strain evidence="13">10532</strain>
    </source>
</reference>
<dbReference type="NCBIfam" id="TIGR01368">
    <property type="entry name" value="CPSaseIIsmall"/>
    <property type="match status" value="1"/>
</dbReference>
<evidence type="ECO:0000256" key="10">
    <source>
        <dbReference type="ARBA" id="ARBA00049285"/>
    </source>
</evidence>
<dbReference type="InterPro" id="IPR017926">
    <property type="entry name" value="GATASE"/>
</dbReference>
<feature type="domain" description="Carbamoyl-phosphate synthase small subunit N-terminal" evidence="12">
    <location>
        <begin position="3"/>
        <end position="133"/>
    </location>
</feature>
<accession>A0A9D9N1M2</accession>
<keyword evidence="11" id="KW-0028">Amino-acid biosynthesis</keyword>
<evidence type="ECO:0000256" key="5">
    <source>
        <dbReference type="ARBA" id="ARBA00022741"/>
    </source>
</evidence>
<dbReference type="PRINTS" id="PR00096">
    <property type="entry name" value="GATASE"/>
</dbReference>
<dbReference type="EMBL" id="JADIMM010000023">
    <property type="protein sequence ID" value="MBO8457009.1"/>
    <property type="molecule type" value="Genomic_DNA"/>
</dbReference>
<evidence type="ECO:0000256" key="8">
    <source>
        <dbReference type="ARBA" id="ARBA00022975"/>
    </source>
</evidence>
<evidence type="ECO:0000256" key="9">
    <source>
        <dbReference type="ARBA" id="ARBA00048816"/>
    </source>
</evidence>